<sequence>MSRTLADKGALAAFVLLVVVWGYNWVVMKIALQYSGALDFAVLRSLGGMVCLFLITAAFRIPIMPRSMAWVLALGLLQTTGFTGLVTLALESEGAGKTAVLAFTMPFWVLGFAALALGERVRDWQWLAVTLALTGLMLLIGPWDPDLRTPGSLLAVGAGAAWGASVVVAKKIPMETRWELIPITAWQMALGVIPLILLLPFVEQPTIDWNAAYIGALLFNILPANALAWLFWLYIVSRLPAGVTGLSALVIPVIGSTAAWLQLGERPSGLEGTGMALILLALTVLSLRGYLRWKRRGEVSREGS</sequence>
<evidence type="ECO:0000256" key="3">
    <source>
        <dbReference type="ARBA" id="ARBA00022692"/>
    </source>
</evidence>
<feature type="transmembrane region" description="Helical" evidence="6">
    <location>
        <begin position="211"/>
        <end position="234"/>
    </location>
</feature>
<comment type="caution">
    <text evidence="8">The sequence shown here is derived from an EMBL/GenBank/DDBJ whole genome shotgun (WGS) entry which is preliminary data.</text>
</comment>
<evidence type="ECO:0000256" key="6">
    <source>
        <dbReference type="SAM" id="Phobius"/>
    </source>
</evidence>
<keyword evidence="5 6" id="KW-0472">Membrane</keyword>
<dbReference type="PANTHER" id="PTHR32322:SF2">
    <property type="entry name" value="EAMA DOMAIN-CONTAINING PROTEIN"/>
    <property type="match status" value="1"/>
</dbReference>
<name>A0ABT1GAA5_9GAMM</name>
<dbReference type="PANTHER" id="PTHR32322">
    <property type="entry name" value="INNER MEMBRANE TRANSPORTER"/>
    <property type="match status" value="1"/>
</dbReference>
<protein>
    <submittedName>
        <fullName evidence="8">Drug/metabolite transporter (DMT)-like permease</fullName>
    </submittedName>
</protein>
<feature type="transmembrane region" description="Helical" evidence="6">
    <location>
        <begin position="149"/>
        <end position="168"/>
    </location>
</feature>
<feature type="transmembrane region" description="Helical" evidence="6">
    <location>
        <begin position="9"/>
        <end position="28"/>
    </location>
</feature>
<evidence type="ECO:0000259" key="7">
    <source>
        <dbReference type="Pfam" id="PF00892"/>
    </source>
</evidence>
<feature type="transmembrane region" description="Helical" evidence="6">
    <location>
        <begin position="124"/>
        <end position="143"/>
    </location>
</feature>
<dbReference type="InterPro" id="IPR037185">
    <property type="entry name" value="EmrE-like"/>
</dbReference>
<feature type="transmembrane region" description="Helical" evidence="6">
    <location>
        <begin position="273"/>
        <end position="291"/>
    </location>
</feature>
<feature type="transmembrane region" description="Helical" evidence="6">
    <location>
        <begin position="40"/>
        <end position="61"/>
    </location>
</feature>
<feature type="transmembrane region" description="Helical" evidence="6">
    <location>
        <begin position="180"/>
        <end position="199"/>
    </location>
</feature>
<dbReference type="InterPro" id="IPR000620">
    <property type="entry name" value="EamA_dom"/>
</dbReference>
<feature type="domain" description="EamA" evidence="7">
    <location>
        <begin position="150"/>
        <end position="286"/>
    </location>
</feature>
<comment type="similarity">
    <text evidence="2">Belongs to the EamA transporter family.</text>
</comment>
<gene>
    <name evidence="8" type="ORF">J2T60_002261</name>
</gene>
<feature type="transmembrane region" description="Helical" evidence="6">
    <location>
        <begin position="241"/>
        <end position="261"/>
    </location>
</feature>
<reference evidence="8 9" key="1">
    <citation type="submission" date="2022-03" db="EMBL/GenBank/DDBJ databases">
        <title>Genomic Encyclopedia of Type Strains, Phase III (KMG-III): the genomes of soil and plant-associated and newly described type strains.</title>
        <authorList>
            <person name="Whitman W."/>
        </authorList>
    </citation>
    <scope>NUCLEOTIDE SEQUENCE [LARGE SCALE GENOMIC DNA]</scope>
    <source>
        <strain evidence="8 9">BSker1</strain>
    </source>
</reference>
<comment type="subcellular location">
    <subcellularLocation>
        <location evidence="1">Membrane</location>
        <topology evidence="1">Multi-pass membrane protein</topology>
    </subcellularLocation>
</comment>
<evidence type="ECO:0000256" key="4">
    <source>
        <dbReference type="ARBA" id="ARBA00022989"/>
    </source>
</evidence>
<feature type="transmembrane region" description="Helical" evidence="6">
    <location>
        <begin position="96"/>
        <end position="117"/>
    </location>
</feature>
<feature type="domain" description="EamA" evidence="7">
    <location>
        <begin position="12"/>
        <end position="140"/>
    </location>
</feature>
<keyword evidence="9" id="KW-1185">Reference proteome</keyword>
<proteinExistence type="inferred from homology"/>
<dbReference type="RefSeq" id="WP_253450047.1">
    <property type="nucleotide sequence ID" value="NZ_JALJYF010000002.1"/>
</dbReference>
<evidence type="ECO:0000256" key="5">
    <source>
        <dbReference type="ARBA" id="ARBA00023136"/>
    </source>
</evidence>
<dbReference type="Pfam" id="PF00892">
    <property type="entry name" value="EamA"/>
    <property type="match status" value="2"/>
</dbReference>
<evidence type="ECO:0000256" key="2">
    <source>
        <dbReference type="ARBA" id="ARBA00007362"/>
    </source>
</evidence>
<dbReference type="Proteomes" id="UP001523550">
    <property type="component" value="Unassembled WGS sequence"/>
</dbReference>
<organism evidence="8 9">
    <name type="scientific">Natronospira proteinivora</name>
    <dbReference type="NCBI Taxonomy" id="1807133"/>
    <lineage>
        <taxon>Bacteria</taxon>
        <taxon>Pseudomonadati</taxon>
        <taxon>Pseudomonadota</taxon>
        <taxon>Gammaproteobacteria</taxon>
        <taxon>Natronospirales</taxon>
        <taxon>Natronospiraceae</taxon>
        <taxon>Natronospira</taxon>
    </lineage>
</organism>
<dbReference type="EMBL" id="JALJYF010000002">
    <property type="protein sequence ID" value="MCP1728261.1"/>
    <property type="molecule type" value="Genomic_DNA"/>
</dbReference>
<evidence type="ECO:0000313" key="8">
    <source>
        <dbReference type="EMBL" id="MCP1728261.1"/>
    </source>
</evidence>
<evidence type="ECO:0000313" key="9">
    <source>
        <dbReference type="Proteomes" id="UP001523550"/>
    </source>
</evidence>
<keyword evidence="3 6" id="KW-0812">Transmembrane</keyword>
<evidence type="ECO:0000256" key="1">
    <source>
        <dbReference type="ARBA" id="ARBA00004141"/>
    </source>
</evidence>
<dbReference type="SUPFAM" id="SSF103481">
    <property type="entry name" value="Multidrug resistance efflux transporter EmrE"/>
    <property type="match status" value="2"/>
</dbReference>
<keyword evidence="4 6" id="KW-1133">Transmembrane helix</keyword>
<feature type="transmembrane region" description="Helical" evidence="6">
    <location>
        <begin position="68"/>
        <end position="90"/>
    </location>
</feature>
<dbReference type="InterPro" id="IPR050638">
    <property type="entry name" value="AA-Vitamin_Transporters"/>
</dbReference>
<accession>A0ABT1GAA5</accession>